<dbReference type="Pfam" id="PF07884">
    <property type="entry name" value="VKOR"/>
    <property type="match status" value="1"/>
</dbReference>
<dbReference type="CDD" id="cd12916">
    <property type="entry name" value="VKOR_1"/>
    <property type="match status" value="1"/>
</dbReference>
<name>A0A0G1YGC5_9BACT</name>
<protein>
    <submittedName>
        <fullName evidence="12">Vitamin K epoxide reductase</fullName>
    </submittedName>
</protein>
<gene>
    <name evidence="12" type="ORF">UY40_C0019G0005</name>
</gene>
<keyword evidence="5 10" id="KW-1133">Transmembrane helix</keyword>
<dbReference type="GO" id="GO:0016491">
    <property type="term" value="F:oxidoreductase activity"/>
    <property type="evidence" value="ECO:0007669"/>
    <property type="project" value="UniProtKB-KW"/>
</dbReference>
<feature type="transmembrane region" description="Helical" evidence="10">
    <location>
        <begin position="113"/>
        <end position="136"/>
    </location>
</feature>
<keyword evidence="8" id="KW-1015">Disulfide bond</keyword>
<evidence type="ECO:0000256" key="8">
    <source>
        <dbReference type="ARBA" id="ARBA00023157"/>
    </source>
</evidence>
<reference evidence="12 13" key="1">
    <citation type="journal article" date="2015" name="Nature">
        <title>rRNA introns, odd ribosomes, and small enigmatic genomes across a large radiation of phyla.</title>
        <authorList>
            <person name="Brown C.T."/>
            <person name="Hug L.A."/>
            <person name="Thomas B.C."/>
            <person name="Sharon I."/>
            <person name="Castelle C.J."/>
            <person name="Singh A."/>
            <person name="Wilkins M.J."/>
            <person name="Williams K.H."/>
            <person name="Banfield J.F."/>
        </authorList>
    </citation>
    <scope>NUCLEOTIDE SEQUENCE [LARGE SCALE GENOMIC DNA]</scope>
</reference>
<dbReference type="STRING" id="1618342.UY40_C0019G0005"/>
<evidence type="ECO:0000313" key="12">
    <source>
        <dbReference type="EMBL" id="KKW05454.1"/>
    </source>
</evidence>
<evidence type="ECO:0000256" key="7">
    <source>
        <dbReference type="ARBA" id="ARBA00023136"/>
    </source>
</evidence>
<keyword evidence="9" id="KW-0676">Redox-active center</keyword>
<dbReference type="PANTHER" id="PTHR34573:SF1">
    <property type="entry name" value="VITAMIN K EPOXIDE REDUCTASE DOMAIN-CONTAINING PROTEIN"/>
    <property type="match status" value="1"/>
</dbReference>
<evidence type="ECO:0000256" key="4">
    <source>
        <dbReference type="ARBA" id="ARBA00022719"/>
    </source>
</evidence>
<sequence>MSFKSLLPFLLLSLAILGFLDAVYLTAQHYLGFTLFCPITGCSAVLKSSYAIFLGFPIALFGALYYLAILLGVIAYLDTKKEIFLFGSALLTLPGFLITIGLIYLQLFVINSICLYCLISAVTTTGLFGLSLPLLLRRIR</sequence>
<evidence type="ECO:0000313" key="13">
    <source>
        <dbReference type="Proteomes" id="UP000034119"/>
    </source>
</evidence>
<evidence type="ECO:0000256" key="2">
    <source>
        <dbReference type="ARBA" id="ARBA00006214"/>
    </source>
</evidence>
<evidence type="ECO:0000256" key="10">
    <source>
        <dbReference type="SAM" id="Phobius"/>
    </source>
</evidence>
<evidence type="ECO:0000256" key="3">
    <source>
        <dbReference type="ARBA" id="ARBA00022692"/>
    </source>
</evidence>
<organism evidence="12 13">
    <name type="scientific">candidate division CPR1 bacterium GW2011_GWC1_49_13</name>
    <dbReference type="NCBI Taxonomy" id="1618342"/>
    <lineage>
        <taxon>Bacteria</taxon>
        <taxon>candidate division CPR1</taxon>
    </lineage>
</organism>
<dbReference type="SMART" id="SM00756">
    <property type="entry name" value="VKc"/>
    <property type="match status" value="1"/>
</dbReference>
<keyword evidence="6" id="KW-0560">Oxidoreductase</keyword>
<accession>A0A0G1YGC5</accession>
<keyword evidence="3 10" id="KW-0812">Transmembrane</keyword>
<dbReference type="Gene3D" id="1.20.1440.130">
    <property type="entry name" value="VKOR domain"/>
    <property type="match status" value="1"/>
</dbReference>
<evidence type="ECO:0000256" key="1">
    <source>
        <dbReference type="ARBA" id="ARBA00004141"/>
    </source>
</evidence>
<feature type="domain" description="Vitamin K epoxide reductase" evidence="11">
    <location>
        <begin position="4"/>
        <end position="135"/>
    </location>
</feature>
<dbReference type="EMBL" id="LCPW01000019">
    <property type="protein sequence ID" value="KKW05454.1"/>
    <property type="molecule type" value="Genomic_DNA"/>
</dbReference>
<dbReference type="Proteomes" id="UP000034119">
    <property type="component" value="Unassembled WGS sequence"/>
</dbReference>
<dbReference type="GO" id="GO:0048038">
    <property type="term" value="F:quinone binding"/>
    <property type="evidence" value="ECO:0007669"/>
    <property type="project" value="UniProtKB-KW"/>
</dbReference>
<keyword evidence="7 10" id="KW-0472">Membrane</keyword>
<comment type="caution">
    <text evidence="12">The sequence shown here is derived from an EMBL/GenBank/DDBJ whole genome shotgun (WGS) entry which is preliminary data.</text>
</comment>
<dbReference type="InterPro" id="IPR038354">
    <property type="entry name" value="VKOR_sf"/>
</dbReference>
<dbReference type="GO" id="GO:0016020">
    <property type="term" value="C:membrane"/>
    <property type="evidence" value="ECO:0007669"/>
    <property type="project" value="UniProtKB-SubCell"/>
</dbReference>
<evidence type="ECO:0000256" key="6">
    <source>
        <dbReference type="ARBA" id="ARBA00023002"/>
    </source>
</evidence>
<feature type="transmembrane region" description="Helical" evidence="10">
    <location>
        <begin position="84"/>
        <end position="107"/>
    </location>
</feature>
<dbReference type="PANTHER" id="PTHR34573">
    <property type="entry name" value="VKC DOMAIN-CONTAINING PROTEIN"/>
    <property type="match status" value="1"/>
</dbReference>
<evidence type="ECO:0000259" key="11">
    <source>
        <dbReference type="SMART" id="SM00756"/>
    </source>
</evidence>
<dbReference type="InterPro" id="IPR012932">
    <property type="entry name" value="VKOR"/>
</dbReference>
<keyword evidence="4" id="KW-0874">Quinone</keyword>
<evidence type="ECO:0000256" key="9">
    <source>
        <dbReference type="ARBA" id="ARBA00023284"/>
    </source>
</evidence>
<comment type="similarity">
    <text evidence="2">Belongs to the VKOR family.</text>
</comment>
<dbReference type="AlphaFoldDB" id="A0A0G1YGC5"/>
<proteinExistence type="inferred from homology"/>
<comment type="subcellular location">
    <subcellularLocation>
        <location evidence="1">Membrane</location>
        <topology evidence="1">Multi-pass membrane protein</topology>
    </subcellularLocation>
</comment>
<feature type="transmembrane region" description="Helical" evidence="10">
    <location>
        <begin position="50"/>
        <end position="77"/>
    </location>
</feature>
<evidence type="ECO:0000256" key="5">
    <source>
        <dbReference type="ARBA" id="ARBA00022989"/>
    </source>
</evidence>
<dbReference type="InterPro" id="IPR044698">
    <property type="entry name" value="VKOR/LTO1"/>
</dbReference>